<evidence type="ECO:0000256" key="9">
    <source>
        <dbReference type="HAMAP-Rule" id="MF_01855"/>
    </source>
</evidence>
<comment type="catalytic activity">
    <reaction evidence="1 9">
        <text>beta-D-fructose 1,6-bisphosphate + H2O = beta-D-fructose 6-phosphate + phosphate</text>
        <dbReference type="Rhea" id="RHEA:11064"/>
        <dbReference type="ChEBI" id="CHEBI:15377"/>
        <dbReference type="ChEBI" id="CHEBI:32966"/>
        <dbReference type="ChEBI" id="CHEBI:43474"/>
        <dbReference type="ChEBI" id="CHEBI:57634"/>
        <dbReference type="EC" id="3.1.3.11"/>
    </reaction>
</comment>
<keyword evidence="6 9" id="KW-0378">Hydrolase</keyword>
<feature type="binding site" evidence="9">
    <location>
        <position position="118"/>
    </location>
    <ligand>
        <name>Mg(2+)</name>
        <dbReference type="ChEBI" id="CHEBI:18420"/>
        <label>1</label>
    </ligand>
</feature>
<dbReference type="PRINTS" id="PR00115">
    <property type="entry name" value="F16BPHPHTASE"/>
</dbReference>
<sequence length="358" mass="38838">MSEGRTTLSKFLIEQLREHPEGADLGALLVDVAAAVKSIAAMTAKGALGGFLGALEHTNVQGEQQKKLDVLADEAVQRACDWGGQLAGLVSEEHEAPLPLAQTDATRRGALLLVYDPLDGSSNTDVNGAVGTIFSVLRHSAGTPVVAQDFLQSGTQQVAAGYALYGASTMLVLTVGQGTHGFTLDREVGNFILTHAHLRIPEDSSEYAINASNARFWEPPVHRYVSECQAGRSGVRERDFNMRWIAAFVAEVHRILMRGGVFLYPKDGRDPAKPGRLRLLYEANPMAWLVEQAGGAASTGRGRLLELAPSALHQRVPVILGSRQEVQRLERYHREHDAGADQPFVSPLFNERSLFARS</sequence>
<evidence type="ECO:0000256" key="8">
    <source>
        <dbReference type="ARBA" id="ARBA00023277"/>
    </source>
</evidence>
<name>A0ABW7FU15_9BURK</name>
<accession>A0ABW7FU15</accession>
<dbReference type="PANTHER" id="PTHR11556">
    <property type="entry name" value="FRUCTOSE-1,6-BISPHOSPHATASE-RELATED"/>
    <property type="match status" value="1"/>
</dbReference>
<dbReference type="HAMAP" id="MF_01855">
    <property type="entry name" value="FBPase_class1"/>
    <property type="match status" value="1"/>
</dbReference>
<comment type="subunit">
    <text evidence="9">Homotetramer.</text>
</comment>
<dbReference type="PIRSF" id="PIRSF000904">
    <property type="entry name" value="FBPtase_SBPase"/>
    <property type="match status" value="1"/>
</dbReference>
<dbReference type="PROSITE" id="PS00124">
    <property type="entry name" value="FBPASE"/>
    <property type="match status" value="1"/>
</dbReference>
<keyword evidence="7 9" id="KW-0460">Magnesium</keyword>
<comment type="cofactor">
    <cofactor evidence="9">
        <name>Mg(2+)</name>
        <dbReference type="ChEBI" id="CHEBI:18420"/>
    </cofactor>
    <text evidence="9">Binds 2 magnesium ions per subunit.</text>
</comment>
<evidence type="ECO:0000256" key="10">
    <source>
        <dbReference type="RuleBase" id="RU000508"/>
    </source>
</evidence>
<dbReference type="NCBIfam" id="NF006780">
    <property type="entry name" value="PRK09293.1-4"/>
    <property type="match status" value="1"/>
</dbReference>
<dbReference type="PANTHER" id="PTHR11556:SF35">
    <property type="entry name" value="SEDOHEPTULOSE-1,7-BISPHOSPHATASE, CHLOROPLASTIC"/>
    <property type="match status" value="1"/>
</dbReference>
<dbReference type="SUPFAM" id="SSF56655">
    <property type="entry name" value="Carbohydrate phosphatase"/>
    <property type="match status" value="1"/>
</dbReference>
<feature type="binding site" evidence="9">
    <location>
        <begin position="119"/>
        <end position="122"/>
    </location>
    <ligand>
        <name>substrate</name>
    </ligand>
</feature>
<feature type="domain" description="Fructose-1-6-bisphosphatase class 1 C-terminal" evidence="12">
    <location>
        <begin position="200"/>
        <end position="333"/>
    </location>
</feature>
<organism evidence="13 14">
    <name type="scientific">Roseateles rivi</name>
    <dbReference type="NCBI Taxonomy" id="3299028"/>
    <lineage>
        <taxon>Bacteria</taxon>
        <taxon>Pseudomonadati</taxon>
        <taxon>Pseudomonadota</taxon>
        <taxon>Betaproteobacteria</taxon>
        <taxon>Burkholderiales</taxon>
        <taxon>Sphaerotilaceae</taxon>
        <taxon>Roseateles</taxon>
    </lineage>
</organism>
<dbReference type="CDD" id="cd00354">
    <property type="entry name" value="FBPase"/>
    <property type="match status" value="1"/>
</dbReference>
<dbReference type="InterPro" id="IPR020548">
    <property type="entry name" value="Fructose_bisphosphatase_AS"/>
</dbReference>
<evidence type="ECO:0000256" key="5">
    <source>
        <dbReference type="ARBA" id="ARBA00022723"/>
    </source>
</evidence>
<feature type="binding site" evidence="9">
    <location>
        <position position="210"/>
    </location>
    <ligand>
        <name>substrate</name>
    </ligand>
</feature>
<gene>
    <name evidence="9" type="primary">fbp</name>
    <name evidence="13" type="ORF">ACG0Z6_06090</name>
</gene>
<dbReference type="GO" id="GO:0042132">
    <property type="term" value="F:fructose 1,6-bisphosphate 1-phosphatase activity"/>
    <property type="evidence" value="ECO:0007669"/>
    <property type="project" value="UniProtKB-EC"/>
</dbReference>
<evidence type="ECO:0000313" key="14">
    <source>
        <dbReference type="Proteomes" id="UP001606099"/>
    </source>
</evidence>
<feature type="binding site" evidence="9">
    <location>
        <position position="116"/>
    </location>
    <ligand>
        <name>Mg(2+)</name>
        <dbReference type="ChEBI" id="CHEBI:18420"/>
        <label>1</label>
    </ligand>
</feature>
<dbReference type="NCBIfam" id="NF006779">
    <property type="entry name" value="PRK09293.1-3"/>
    <property type="match status" value="1"/>
</dbReference>
<dbReference type="RefSeq" id="WP_394459990.1">
    <property type="nucleotide sequence ID" value="NZ_JBIGHZ010000002.1"/>
</dbReference>
<proteinExistence type="inferred from homology"/>
<dbReference type="Gene3D" id="3.30.540.10">
    <property type="entry name" value="Fructose-1,6-Bisphosphatase, subunit A, domain 1"/>
    <property type="match status" value="1"/>
</dbReference>
<evidence type="ECO:0000259" key="11">
    <source>
        <dbReference type="Pfam" id="PF00316"/>
    </source>
</evidence>
<dbReference type="InterPro" id="IPR028343">
    <property type="entry name" value="FBPtase"/>
</dbReference>
<dbReference type="InterPro" id="IPR033391">
    <property type="entry name" value="FBPase_N"/>
</dbReference>
<evidence type="ECO:0000313" key="13">
    <source>
        <dbReference type="EMBL" id="MFG6447815.1"/>
    </source>
</evidence>
<dbReference type="EMBL" id="JBIGHZ010000002">
    <property type="protein sequence ID" value="MFG6447815.1"/>
    <property type="molecule type" value="Genomic_DNA"/>
</dbReference>
<comment type="subcellular location">
    <subcellularLocation>
        <location evidence="9">Cytoplasm</location>
    </subcellularLocation>
</comment>
<comment type="caution">
    <text evidence="13">The sequence shown here is derived from an EMBL/GenBank/DDBJ whole genome shotgun (WGS) entry which is preliminary data.</text>
</comment>
<evidence type="ECO:0000256" key="6">
    <source>
        <dbReference type="ARBA" id="ARBA00022801"/>
    </source>
</evidence>
<feature type="binding site" evidence="9">
    <location>
        <position position="119"/>
    </location>
    <ligand>
        <name>Mg(2+)</name>
        <dbReference type="ChEBI" id="CHEBI:18420"/>
        <label>2</label>
    </ligand>
</feature>
<dbReference type="Pfam" id="PF00316">
    <property type="entry name" value="FBPase"/>
    <property type="match status" value="1"/>
</dbReference>
<dbReference type="Pfam" id="PF18913">
    <property type="entry name" value="FBPase_C"/>
    <property type="match status" value="1"/>
</dbReference>
<feature type="binding site" evidence="9">
    <location>
        <position position="282"/>
    </location>
    <ligand>
        <name>Mg(2+)</name>
        <dbReference type="ChEBI" id="CHEBI:18420"/>
        <label>2</label>
    </ligand>
</feature>
<dbReference type="Gene3D" id="3.40.190.80">
    <property type="match status" value="1"/>
</dbReference>
<dbReference type="PIRSF" id="PIRSF500210">
    <property type="entry name" value="FBPtase"/>
    <property type="match status" value="1"/>
</dbReference>
<feature type="binding site" evidence="9">
    <location>
        <position position="92"/>
    </location>
    <ligand>
        <name>Mg(2+)</name>
        <dbReference type="ChEBI" id="CHEBI:18420"/>
        <label>1</label>
    </ligand>
</feature>
<keyword evidence="5 9" id="KW-0479">Metal-binding</keyword>
<evidence type="ECO:0000256" key="3">
    <source>
        <dbReference type="ARBA" id="ARBA00010941"/>
    </source>
</evidence>
<evidence type="ECO:0000256" key="1">
    <source>
        <dbReference type="ARBA" id="ARBA00001273"/>
    </source>
</evidence>
<keyword evidence="4 9" id="KW-0963">Cytoplasm</keyword>
<feature type="binding site" evidence="9">
    <location>
        <position position="116"/>
    </location>
    <ligand>
        <name>Mg(2+)</name>
        <dbReference type="ChEBI" id="CHEBI:18420"/>
        <label>2</label>
    </ligand>
</feature>
<evidence type="ECO:0000256" key="4">
    <source>
        <dbReference type="ARBA" id="ARBA00022490"/>
    </source>
</evidence>
<dbReference type="EC" id="3.1.3.11" evidence="9"/>
<evidence type="ECO:0000256" key="7">
    <source>
        <dbReference type="ARBA" id="ARBA00022842"/>
    </source>
</evidence>
<feature type="domain" description="Fructose-1-6-bisphosphatase class I N-terminal" evidence="11">
    <location>
        <begin position="7"/>
        <end position="195"/>
    </location>
</feature>
<dbReference type="InterPro" id="IPR000146">
    <property type="entry name" value="FBPase_class-1"/>
</dbReference>
<dbReference type="InterPro" id="IPR044015">
    <property type="entry name" value="FBPase_C_dom"/>
</dbReference>
<comment type="caution">
    <text evidence="9">Lacks conserved residue(s) required for the propagation of feature annotation.</text>
</comment>
<comment type="similarity">
    <text evidence="3 9 10">Belongs to the FBPase class 1 family.</text>
</comment>
<protein>
    <recommendedName>
        <fullName evidence="9">Fructose-1,6-bisphosphatase class 1</fullName>
        <shortName evidence="9">FBPase class 1</shortName>
        <ecNumber evidence="9">3.1.3.11</ecNumber>
    </recommendedName>
    <alternativeName>
        <fullName evidence="9">D-fructose-1,6-bisphosphate 1-phosphohydrolase class 1</fullName>
    </alternativeName>
</protein>
<reference evidence="13 14" key="1">
    <citation type="submission" date="2024-08" db="EMBL/GenBank/DDBJ databases">
        <authorList>
            <person name="Lu H."/>
        </authorList>
    </citation>
    <scope>NUCLEOTIDE SEQUENCE [LARGE SCALE GENOMIC DNA]</scope>
    <source>
        <strain evidence="13 14">BYS180W</strain>
    </source>
</reference>
<dbReference type="Proteomes" id="UP001606099">
    <property type="component" value="Unassembled WGS sequence"/>
</dbReference>
<keyword evidence="14" id="KW-1185">Reference proteome</keyword>
<keyword evidence="8 9" id="KW-0119">Carbohydrate metabolism</keyword>
<evidence type="ECO:0000256" key="2">
    <source>
        <dbReference type="ARBA" id="ARBA00005215"/>
    </source>
</evidence>
<evidence type="ECO:0000259" key="12">
    <source>
        <dbReference type="Pfam" id="PF18913"/>
    </source>
</evidence>
<comment type="pathway">
    <text evidence="2">Carbohydrate biosynthesis; Calvin cycle.</text>
</comment>